<evidence type="ECO:0000313" key="3">
    <source>
        <dbReference type="Proteomes" id="UP001153269"/>
    </source>
</evidence>
<reference evidence="2" key="1">
    <citation type="submission" date="2020-03" db="EMBL/GenBank/DDBJ databases">
        <authorList>
            <person name="Weist P."/>
        </authorList>
    </citation>
    <scope>NUCLEOTIDE SEQUENCE</scope>
</reference>
<evidence type="ECO:0000256" key="1">
    <source>
        <dbReference type="SAM" id="MobiDB-lite"/>
    </source>
</evidence>
<sequence>MGGDKVREVGGRERERDEGDGGDEGVKVREEEAEGGPRMCETESSRSLSDADRDTFAPELRFPTFVVSLPCPFSPPCPPACTAGVPQALQSTLSSTGLSPPPTPPLPPLASH</sequence>
<organism evidence="2 3">
    <name type="scientific">Pleuronectes platessa</name>
    <name type="common">European plaice</name>
    <dbReference type="NCBI Taxonomy" id="8262"/>
    <lineage>
        <taxon>Eukaryota</taxon>
        <taxon>Metazoa</taxon>
        <taxon>Chordata</taxon>
        <taxon>Craniata</taxon>
        <taxon>Vertebrata</taxon>
        <taxon>Euteleostomi</taxon>
        <taxon>Actinopterygii</taxon>
        <taxon>Neopterygii</taxon>
        <taxon>Teleostei</taxon>
        <taxon>Neoteleostei</taxon>
        <taxon>Acanthomorphata</taxon>
        <taxon>Carangaria</taxon>
        <taxon>Pleuronectiformes</taxon>
        <taxon>Pleuronectoidei</taxon>
        <taxon>Pleuronectidae</taxon>
        <taxon>Pleuronectes</taxon>
    </lineage>
</organism>
<dbReference type="AlphaFoldDB" id="A0A9N7UHM6"/>
<keyword evidence="3" id="KW-1185">Reference proteome</keyword>
<feature type="compositionally biased region" description="Basic and acidic residues" evidence="1">
    <location>
        <begin position="40"/>
        <end position="53"/>
    </location>
</feature>
<feature type="region of interest" description="Disordered" evidence="1">
    <location>
        <begin position="92"/>
        <end position="112"/>
    </location>
</feature>
<evidence type="ECO:0000313" key="2">
    <source>
        <dbReference type="EMBL" id="CAB1430439.1"/>
    </source>
</evidence>
<dbReference type="Proteomes" id="UP001153269">
    <property type="component" value="Unassembled WGS sequence"/>
</dbReference>
<feature type="compositionally biased region" description="Pro residues" evidence="1">
    <location>
        <begin position="99"/>
        <end position="112"/>
    </location>
</feature>
<feature type="compositionally biased region" description="Basic and acidic residues" evidence="1">
    <location>
        <begin position="1"/>
        <end position="30"/>
    </location>
</feature>
<proteinExistence type="predicted"/>
<gene>
    <name evidence="2" type="ORF">PLEPLA_LOCUS18421</name>
</gene>
<accession>A0A9N7UHM6</accession>
<dbReference type="EMBL" id="CADEAL010001231">
    <property type="protein sequence ID" value="CAB1430439.1"/>
    <property type="molecule type" value="Genomic_DNA"/>
</dbReference>
<comment type="caution">
    <text evidence="2">The sequence shown here is derived from an EMBL/GenBank/DDBJ whole genome shotgun (WGS) entry which is preliminary data.</text>
</comment>
<feature type="region of interest" description="Disordered" evidence="1">
    <location>
        <begin position="1"/>
        <end position="53"/>
    </location>
</feature>
<protein>
    <submittedName>
        <fullName evidence="2">Uncharacterized protein</fullName>
    </submittedName>
</protein>
<name>A0A9N7UHM6_PLEPL</name>